<dbReference type="Proteomes" id="UP000315082">
    <property type="component" value="Chromosome"/>
</dbReference>
<organism evidence="1 2">
    <name type="scientific">Rosistilla carotiformis</name>
    <dbReference type="NCBI Taxonomy" id="2528017"/>
    <lineage>
        <taxon>Bacteria</taxon>
        <taxon>Pseudomonadati</taxon>
        <taxon>Planctomycetota</taxon>
        <taxon>Planctomycetia</taxon>
        <taxon>Pirellulales</taxon>
        <taxon>Pirellulaceae</taxon>
        <taxon>Rosistilla</taxon>
    </lineage>
</organism>
<dbReference type="AlphaFoldDB" id="A0A518JWH9"/>
<reference evidence="1 2" key="1">
    <citation type="submission" date="2019-02" db="EMBL/GenBank/DDBJ databases">
        <title>Deep-cultivation of Planctomycetes and their phenomic and genomic characterization uncovers novel biology.</title>
        <authorList>
            <person name="Wiegand S."/>
            <person name="Jogler M."/>
            <person name="Boedeker C."/>
            <person name="Pinto D."/>
            <person name="Vollmers J."/>
            <person name="Rivas-Marin E."/>
            <person name="Kohn T."/>
            <person name="Peeters S.H."/>
            <person name="Heuer A."/>
            <person name="Rast P."/>
            <person name="Oberbeckmann S."/>
            <person name="Bunk B."/>
            <person name="Jeske O."/>
            <person name="Meyerdierks A."/>
            <person name="Storesund J.E."/>
            <person name="Kallscheuer N."/>
            <person name="Luecker S."/>
            <person name="Lage O.M."/>
            <person name="Pohl T."/>
            <person name="Merkel B.J."/>
            <person name="Hornburger P."/>
            <person name="Mueller R.-W."/>
            <person name="Bruemmer F."/>
            <person name="Labrenz M."/>
            <person name="Spormann A.M."/>
            <person name="Op den Camp H."/>
            <person name="Overmann J."/>
            <person name="Amann R."/>
            <person name="Jetten M.S.M."/>
            <person name="Mascher T."/>
            <person name="Medema M.H."/>
            <person name="Devos D.P."/>
            <person name="Kaster A.-K."/>
            <person name="Ovreas L."/>
            <person name="Rohde M."/>
            <person name="Galperin M.Y."/>
            <person name="Jogler C."/>
        </authorList>
    </citation>
    <scope>NUCLEOTIDE SEQUENCE [LARGE SCALE GENOMIC DNA]</scope>
    <source>
        <strain evidence="1 2">Poly24</strain>
    </source>
</reference>
<name>A0A518JWH9_9BACT</name>
<protein>
    <submittedName>
        <fullName evidence="1">Uncharacterized protein</fullName>
    </submittedName>
</protein>
<proteinExistence type="predicted"/>
<keyword evidence="2" id="KW-1185">Reference proteome</keyword>
<dbReference type="EMBL" id="CP036348">
    <property type="protein sequence ID" value="QDV69894.1"/>
    <property type="molecule type" value="Genomic_DNA"/>
</dbReference>
<dbReference type="KEGG" id="rcf:Poly24_36120"/>
<sequence length="103" mass="11474">MSVLSAFGAMLDRTDPDFEVEYLGSGFKLDVFRVYRRGSDVETGSLRCGEVRWHIVRFDLPEAMESPSPLVVSEDEDGESCSAPGWDTRQGFVDSLQLVPRVA</sequence>
<evidence type="ECO:0000313" key="1">
    <source>
        <dbReference type="EMBL" id="QDV69894.1"/>
    </source>
</evidence>
<accession>A0A518JWH9</accession>
<evidence type="ECO:0000313" key="2">
    <source>
        <dbReference type="Proteomes" id="UP000315082"/>
    </source>
</evidence>
<gene>
    <name evidence="1" type="ORF">Poly24_36120</name>
</gene>